<keyword evidence="4" id="KW-0804">Transcription</keyword>
<accession>A0A0P0RFB5</accession>
<feature type="domain" description="HTH lysR-type" evidence="5">
    <location>
        <begin position="1"/>
        <end position="59"/>
    </location>
</feature>
<protein>
    <submittedName>
        <fullName evidence="6">Transcriptional regulator</fullName>
    </submittedName>
</protein>
<dbReference type="PROSITE" id="PS50931">
    <property type="entry name" value="HTH_LYSR"/>
    <property type="match status" value="1"/>
</dbReference>
<dbReference type="EMBL" id="CP012747">
    <property type="protein sequence ID" value="ALL67332.1"/>
    <property type="molecule type" value="Genomic_DNA"/>
</dbReference>
<dbReference type="Gene3D" id="3.40.190.290">
    <property type="match status" value="1"/>
</dbReference>
<keyword evidence="3" id="KW-0238">DNA-binding</keyword>
<comment type="similarity">
    <text evidence="1">Belongs to the LysR transcriptional regulatory family.</text>
</comment>
<dbReference type="GeneID" id="69971179"/>
<proteinExistence type="inferred from homology"/>
<dbReference type="Pfam" id="PF03466">
    <property type="entry name" value="LysR_substrate"/>
    <property type="match status" value="1"/>
</dbReference>
<evidence type="ECO:0000259" key="5">
    <source>
        <dbReference type="PROSITE" id="PS50931"/>
    </source>
</evidence>
<dbReference type="GO" id="GO:0003677">
    <property type="term" value="F:DNA binding"/>
    <property type="evidence" value="ECO:0007669"/>
    <property type="project" value="UniProtKB-KW"/>
</dbReference>
<dbReference type="PANTHER" id="PTHR30537:SF5">
    <property type="entry name" value="HTH-TYPE TRANSCRIPTIONAL ACTIVATOR TTDR-RELATED"/>
    <property type="match status" value="1"/>
</dbReference>
<evidence type="ECO:0000313" key="6">
    <source>
        <dbReference type="EMBL" id="ALL67332.1"/>
    </source>
</evidence>
<dbReference type="InterPro" id="IPR000847">
    <property type="entry name" value="LysR_HTH_N"/>
</dbReference>
<evidence type="ECO:0000256" key="1">
    <source>
        <dbReference type="ARBA" id="ARBA00009437"/>
    </source>
</evidence>
<dbReference type="KEGG" id="bcai:K788_0005498"/>
<dbReference type="SUPFAM" id="SSF53850">
    <property type="entry name" value="Periplasmic binding protein-like II"/>
    <property type="match status" value="1"/>
</dbReference>
<evidence type="ECO:0000313" key="7">
    <source>
        <dbReference type="Proteomes" id="UP000019146"/>
    </source>
</evidence>
<dbReference type="AlphaFoldDB" id="A0A0P0RFB5"/>
<dbReference type="RefSeq" id="WP_036000654.1">
    <property type="nucleotide sequence ID" value="NZ_CP012747.1"/>
</dbReference>
<dbReference type="InterPro" id="IPR005119">
    <property type="entry name" value="LysR_subst-bd"/>
</dbReference>
<organism evidence="6 7">
    <name type="scientific">Paraburkholderia caribensis MBA4</name>
    <dbReference type="NCBI Taxonomy" id="1323664"/>
    <lineage>
        <taxon>Bacteria</taxon>
        <taxon>Pseudomonadati</taxon>
        <taxon>Pseudomonadota</taxon>
        <taxon>Betaproteobacteria</taxon>
        <taxon>Burkholderiales</taxon>
        <taxon>Burkholderiaceae</taxon>
        <taxon>Paraburkholderia</taxon>
    </lineage>
</organism>
<evidence type="ECO:0000256" key="3">
    <source>
        <dbReference type="ARBA" id="ARBA00023125"/>
    </source>
</evidence>
<dbReference type="InterPro" id="IPR036390">
    <property type="entry name" value="WH_DNA-bd_sf"/>
</dbReference>
<evidence type="ECO:0000256" key="4">
    <source>
        <dbReference type="ARBA" id="ARBA00023163"/>
    </source>
</evidence>
<dbReference type="GO" id="GO:0003700">
    <property type="term" value="F:DNA-binding transcription factor activity"/>
    <property type="evidence" value="ECO:0007669"/>
    <property type="project" value="InterPro"/>
</dbReference>
<sequence>MDTLTSMRIFARVAEEGSFTGAAQRLNVTVPAVSRAVSALEAYLRTRLLNRSTRKVVLTEAGHRYLQRCEQILAFVDQAEAEAADAQVRPTGQLRVHATSSFGQTYVTPAIVRYRQRYPSVSIELTLSQHMPDIIDEGYDVSVQLSVDELPDSSLVAQRLGTVHSVLCAAPAYLREHGMPREVHELTQHACFQFVSPVYPTDRWLLEGPDGIETVHLRAGGFRINSADGLAVALKEGIGIGAVPMSTAVSALRDGSLMRVLPDYHLQPLSAYALYTSRRYLDAKIKTFVEFLRDEIPQMLSASAANLRDMKQPHAEA</sequence>
<evidence type="ECO:0000256" key="2">
    <source>
        <dbReference type="ARBA" id="ARBA00023015"/>
    </source>
</evidence>
<name>A0A0P0RFB5_9BURK</name>
<dbReference type="InterPro" id="IPR058163">
    <property type="entry name" value="LysR-type_TF_proteobact-type"/>
</dbReference>
<dbReference type="Proteomes" id="UP000019146">
    <property type="component" value="Chromosome 2"/>
</dbReference>
<dbReference type="Gene3D" id="1.10.10.10">
    <property type="entry name" value="Winged helix-like DNA-binding domain superfamily/Winged helix DNA-binding domain"/>
    <property type="match status" value="1"/>
</dbReference>
<dbReference type="CDD" id="cd08422">
    <property type="entry name" value="PBP2_CrgA_like"/>
    <property type="match status" value="1"/>
</dbReference>
<reference evidence="6 7" key="1">
    <citation type="journal article" date="2014" name="Genome Announc.">
        <title>Draft Genome Sequence of the Haloacid-Degrading Burkholderia caribensis Strain MBA4.</title>
        <authorList>
            <person name="Pan Y."/>
            <person name="Kong K.F."/>
            <person name="Tsang J.S."/>
        </authorList>
    </citation>
    <scope>NUCLEOTIDE SEQUENCE [LARGE SCALE GENOMIC DNA]</scope>
    <source>
        <strain evidence="6 7">MBA4</strain>
    </source>
</reference>
<dbReference type="FunFam" id="1.10.10.10:FF:000001">
    <property type="entry name" value="LysR family transcriptional regulator"/>
    <property type="match status" value="1"/>
</dbReference>
<dbReference type="Pfam" id="PF00126">
    <property type="entry name" value="HTH_1"/>
    <property type="match status" value="1"/>
</dbReference>
<dbReference type="InterPro" id="IPR036388">
    <property type="entry name" value="WH-like_DNA-bd_sf"/>
</dbReference>
<keyword evidence="2" id="KW-0805">Transcription regulation</keyword>
<dbReference type="SUPFAM" id="SSF46785">
    <property type="entry name" value="Winged helix' DNA-binding domain"/>
    <property type="match status" value="1"/>
</dbReference>
<gene>
    <name evidence="6" type="ORF">K788_0005498</name>
</gene>
<dbReference type="PANTHER" id="PTHR30537">
    <property type="entry name" value="HTH-TYPE TRANSCRIPTIONAL REGULATOR"/>
    <property type="match status" value="1"/>
</dbReference>